<evidence type="ECO:0008006" key="3">
    <source>
        <dbReference type="Google" id="ProtNLM"/>
    </source>
</evidence>
<dbReference type="STRING" id="76728.AQ490_19765"/>
<accession>A0A0T6LV25</accession>
<evidence type="ECO:0000313" key="2">
    <source>
        <dbReference type="Proteomes" id="UP000050867"/>
    </source>
</evidence>
<comment type="caution">
    <text evidence="1">The sequence shown here is derived from an EMBL/GenBank/DDBJ whole genome shotgun (WGS) entry which is preliminary data.</text>
</comment>
<dbReference type="InterPro" id="IPR032716">
    <property type="entry name" value="ACC_epsilon"/>
</dbReference>
<reference evidence="1 2" key="1">
    <citation type="submission" date="2015-10" db="EMBL/GenBank/DDBJ databases">
        <title>Draft genome sequence of pyrrolomycin-producing Streptomyces vitaminophilus.</title>
        <authorList>
            <person name="Graham D.E."/>
            <person name="Mahan K.M."/>
            <person name="Klingeman D.M."/>
            <person name="Hettich R.L."/>
            <person name="Parry R.J."/>
        </authorList>
    </citation>
    <scope>NUCLEOTIDE SEQUENCE [LARGE SCALE GENOMIC DNA]</scope>
    <source>
        <strain evidence="1 2">ATCC 31673</strain>
    </source>
</reference>
<dbReference type="RefSeq" id="WP_051087428.1">
    <property type="nucleotide sequence ID" value="NZ_LLZU01000011.1"/>
</dbReference>
<dbReference type="Pfam" id="PF13822">
    <property type="entry name" value="ACC_epsilon"/>
    <property type="match status" value="1"/>
</dbReference>
<proteinExistence type="predicted"/>
<keyword evidence="2" id="KW-1185">Reference proteome</keyword>
<evidence type="ECO:0000313" key="1">
    <source>
        <dbReference type="EMBL" id="KRV49682.1"/>
    </source>
</evidence>
<name>A0A0T6LV25_WENVI</name>
<protein>
    <recommendedName>
        <fullName evidence="3">Acyl-CoA carboxylase subunit epsilon</fullName>
    </recommendedName>
</protein>
<dbReference type="Proteomes" id="UP000050867">
    <property type="component" value="Unassembled WGS sequence"/>
</dbReference>
<organism evidence="1 2">
    <name type="scientific">Wenjunlia vitaminophila</name>
    <name type="common">Streptomyces vitaminophilus</name>
    <dbReference type="NCBI Taxonomy" id="76728"/>
    <lineage>
        <taxon>Bacteria</taxon>
        <taxon>Bacillati</taxon>
        <taxon>Actinomycetota</taxon>
        <taxon>Actinomycetes</taxon>
        <taxon>Kitasatosporales</taxon>
        <taxon>Streptomycetaceae</taxon>
        <taxon>Wenjunlia</taxon>
    </lineage>
</organism>
<dbReference type="GO" id="GO:0003989">
    <property type="term" value="F:acetyl-CoA carboxylase activity"/>
    <property type="evidence" value="ECO:0007669"/>
    <property type="project" value="InterPro"/>
</dbReference>
<dbReference type="AlphaFoldDB" id="A0A0T6LV25"/>
<sequence length="81" mass="8369">MAGGSAPTGSQIGQLFRVERGEPAPEELAALTAVLCARLAPGQSGGAGTAPRRAVAPWRRPERAAMFECPRTWRAGGRAPG</sequence>
<dbReference type="EMBL" id="LLZU01000011">
    <property type="protein sequence ID" value="KRV49682.1"/>
    <property type="molecule type" value="Genomic_DNA"/>
</dbReference>
<gene>
    <name evidence="1" type="ORF">AQ490_19765</name>
</gene>
<dbReference type="GO" id="GO:0004658">
    <property type="term" value="F:propionyl-CoA carboxylase activity"/>
    <property type="evidence" value="ECO:0007669"/>
    <property type="project" value="InterPro"/>
</dbReference>